<dbReference type="PROSITE" id="PS00924">
    <property type="entry name" value="ASP_GLU_RACEMASE_2"/>
    <property type="match status" value="1"/>
</dbReference>
<reference evidence="3 4" key="1">
    <citation type="submission" date="2021-11" db="EMBL/GenBank/DDBJ databases">
        <title>Lacrimispora sp. nov. NSJ-141 isolated from human feces.</title>
        <authorList>
            <person name="Abdugheni R."/>
        </authorList>
    </citation>
    <scope>NUCLEOTIDE SEQUENCE [LARGE SCALE GENOMIC DNA]</scope>
    <source>
        <strain evidence="3 4">NSJ-141</strain>
    </source>
</reference>
<dbReference type="EC" id="5.1.1.-" evidence="3"/>
<keyword evidence="4" id="KW-1185">Reference proteome</keyword>
<accession>A0AAP2RL26</accession>
<dbReference type="EMBL" id="JAJNOR010000005">
    <property type="protein sequence ID" value="MCD2492803.1"/>
    <property type="molecule type" value="Genomic_DNA"/>
</dbReference>
<keyword evidence="2 3" id="KW-0413">Isomerase</keyword>
<gene>
    <name evidence="3" type="ORF">LQE92_09190</name>
</gene>
<dbReference type="InterPro" id="IPR001920">
    <property type="entry name" value="Asp/Glu_race"/>
</dbReference>
<dbReference type="Pfam" id="PF01177">
    <property type="entry name" value="Asp_Glu_race"/>
    <property type="match status" value="1"/>
</dbReference>
<organism evidence="3 4">
    <name type="scientific">Lientehia hominis</name>
    <dbReference type="NCBI Taxonomy" id="2897778"/>
    <lineage>
        <taxon>Bacteria</taxon>
        <taxon>Bacillati</taxon>
        <taxon>Bacillota</taxon>
        <taxon>Clostridia</taxon>
        <taxon>Lachnospirales</taxon>
        <taxon>Lachnospiraceae</taxon>
        <taxon>Lientehia</taxon>
    </lineage>
</organism>
<protein>
    <submittedName>
        <fullName evidence="3">Amino acid racemase</fullName>
        <ecNumber evidence="3">5.1.1.-</ecNumber>
    </submittedName>
</protein>
<dbReference type="PANTHER" id="PTHR21198:SF7">
    <property type="entry name" value="ASPARTATE-GLUTAMATE RACEMASE FAMILY"/>
    <property type="match status" value="1"/>
</dbReference>
<dbReference type="NCBIfam" id="TIGR00035">
    <property type="entry name" value="asp_race"/>
    <property type="match status" value="1"/>
</dbReference>
<name>A0AAP2RL26_9FIRM</name>
<dbReference type="InterPro" id="IPR033134">
    <property type="entry name" value="Asp/Glu_racemase_AS_2"/>
</dbReference>
<dbReference type="AlphaFoldDB" id="A0AAP2RL26"/>
<dbReference type="InterPro" id="IPR015942">
    <property type="entry name" value="Asp/Glu/hydantoin_racemase"/>
</dbReference>
<evidence type="ECO:0000256" key="2">
    <source>
        <dbReference type="ARBA" id="ARBA00023235"/>
    </source>
</evidence>
<dbReference type="Proteomes" id="UP001299265">
    <property type="component" value="Unassembled WGS sequence"/>
</dbReference>
<dbReference type="InterPro" id="IPR004380">
    <property type="entry name" value="Asp_race"/>
</dbReference>
<sequence length="242" mass="27627">MAEERKLRKLGLVGGMGPESTILYYHGIVYETQKRTGRKTYPELLIESVNVFEVLKYCERKEYEELTGYLLGAIENLAAGGADFAALSANTAHVVFDELKKRSPIPLVSIVEAVCEEADCRKLTKIGLLGTKFTMEGTFFQKPFLEKQIEITVPDEQEREYVSRKISEELEAGIVRDETRRHFMDIIRRMTEEEGIEAVILGCTELPLLFDRAYENIEFLDTVKIHIRTLVNRIVVTSEKKG</sequence>
<dbReference type="PANTHER" id="PTHR21198">
    <property type="entry name" value="GLUTAMATE RACEMASE"/>
    <property type="match status" value="1"/>
</dbReference>
<dbReference type="Gene3D" id="3.40.50.1860">
    <property type="match status" value="2"/>
</dbReference>
<proteinExistence type="inferred from homology"/>
<dbReference type="SUPFAM" id="SSF53681">
    <property type="entry name" value="Aspartate/glutamate racemase"/>
    <property type="match status" value="2"/>
</dbReference>
<comment type="caution">
    <text evidence="3">The sequence shown here is derived from an EMBL/GenBank/DDBJ whole genome shotgun (WGS) entry which is preliminary data.</text>
</comment>
<evidence type="ECO:0000256" key="1">
    <source>
        <dbReference type="ARBA" id="ARBA00007847"/>
    </source>
</evidence>
<dbReference type="RefSeq" id="WP_231062688.1">
    <property type="nucleotide sequence ID" value="NZ_JAJNOR010000005.1"/>
</dbReference>
<dbReference type="GO" id="GO:0047661">
    <property type="term" value="F:amino-acid racemase activity"/>
    <property type="evidence" value="ECO:0007669"/>
    <property type="project" value="InterPro"/>
</dbReference>
<evidence type="ECO:0000313" key="4">
    <source>
        <dbReference type="Proteomes" id="UP001299265"/>
    </source>
</evidence>
<evidence type="ECO:0000313" key="3">
    <source>
        <dbReference type="EMBL" id="MCD2492803.1"/>
    </source>
</evidence>
<comment type="similarity">
    <text evidence="1">Belongs to the aspartate/glutamate racemases family.</text>
</comment>